<dbReference type="PANTHER" id="PTHR24353">
    <property type="entry name" value="CYCLIC NUCLEOTIDE-DEPENDENT PROTEIN KINASE"/>
    <property type="match status" value="1"/>
</dbReference>
<sequence length="255" mass="29397">MAEFRMPRSMMENTMLNSDGYIKLIDFGASKRWEHSNSRTWTICGTTVYLAPESFSGNGYNFLVDWWALGILCFAMKFGKFPKNVYDDIFTMSSPISYHSHLEKSGDSFKEFIQKLLQKNPQERIYGCANIQLLDFFAGKINFATVESHQYDPRIFFTNEDIAKLPDGSLKRRILRDHQNSDSNLYNSDNFNSSHYDEHHSSKQTGNSKETSRNYQCSKDPPLKNSKHSKAKANEEDTEAENLTQKCMIPKKMSG</sequence>
<dbReference type="Pfam" id="PF00069">
    <property type="entry name" value="Pkinase"/>
    <property type="match status" value="1"/>
</dbReference>
<dbReference type="GO" id="GO:0004691">
    <property type="term" value="F:cAMP-dependent protein kinase activity"/>
    <property type="evidence" value="ECO:0007669"/>
    <property type="project" value="TreeGrafter"/>
</dbReference>
<dbReference type="GO" id="GO:0005829">
    <property type="term" value="C:cytosol"/>
    <property type="evidence" value="ECO:0007669"/>
    <property type="project" value="TreeGrafter"/>
</dbReference>
<evidence type="ECO:0000256" key="5">
    <source>
        <dbReference type="ARBA" id="ARBA00022840"/>
    </source>
</evidence>
<reference evidence="8" key="1">
    <citation type="submission" date="2022-06" db="EMBL/GenBank/DDBJ databases">
        <authorList>
            <person name="Berger JAMES D."/>
            <person name="Berger JAMES D."/>
        </authorList>
    </citation>
    <scope>NUCLEOTIDE SEQUENCE [LARGE SCALE GENOMIC DNA]</scope>
</reference>
<dbReference type="GO" id="GO:0005524">
    <property type="term" value="F:ATP binding"/>
    <property type="evidence" value="ECO:0007669"/>
    <property type="project" value="UniProtKB-KW"/>
</dbReference>
<dbReference type="InterPro" id="IPR000719">
    <property type="entry name" value="Prot_kinase_dom"/>
</dbReference>
<evidence type="ECO:0000256" key="1">
    <source>
        <dbReference type="ARBA" id="ARBA00022527"/>
    </source>
</evidence>
<feature type="region of interest" description="Disordered" evidence="6">
    <location>
        <begin position="181"/>
        <end position="255"/>
    </location>
</feature>
<evidence type="ECO:0000313" key="8">
    <source>
        <dbReference type="Proteomes" id="UP000050795"/>
    </source>
</evidence>
<proteinExistence type="predicted"/>
<feature type="domain" description="Protein kinase" evidence="7">
    <location>
        <begin position="1"/>
        <end position="137"/>
    </location>
</feature>
<evidence type="ECO:0000256" key="2">
    <source>
        <dbReference type="ARBA" id="ARBA00022679"/>
    </source>
</evidence>
<feature type="compositionally biased region" description="Polar residues" evidence="6">
    <location>
        <begin position="181"/>
        <end position="194"/>
    </location>
</feature>
<evidence type="ECO:0000313" key="9">
    <source>
        <dbReference type="WBParaSite" id="TREG1_69270.1"/>
    </source>
</evidence>
<reference evidence="9" key="2">
    <citation type="submission" date="2023-11" db="UniProtKB">
        <authorList>
            <consortium name="WormBaseParasite"/>
        </authorList>
    </citation>
    <scope>IDENTIFICATION</scope>
</reference>
<evidence type="ECO:0000256" key="3">
    <source>
        <dbReference type="ARBA" id="ARBA00022741"/>
    </source>
</evidence>
<keyword evidence="1" id="KW-0723">Serine/threonine-protein kinase</keyword>
<evidence type="ECO:0000256" key="6">
    <source>
        <dbReference type="SAM" id="MobiDB-lite"/>
    </source>
</evidence>
<dbReference type="InterPro" id="IPR011009">
    <property type="entry name" value="Kinase-like_dom_sf"/>
</dbReference>
<protein>
    <recommendedName>
        <fullName evidence="7">Protein kinase domain-containing protein</fullName>
    </recommendedName>
</protein>
<dbReference type="WBParaSite" id="TREG1_69270.1">
    <property type="protein sequence ID" value="TREG1_69270.1"/>
    <property type="gene ID" value="TREG1_69270"/>
</dbReference>
<keyword evidence="2" id="KW-0808">Transferase</keyword>
<keyword evidence="8" id="KW-1185">Reference proteome</keyword>
<dbReference type="GO" id="GO:0005952">
    <property type="term" value="C:cAMP-dependent protein kinase complex"/>
    <property type="evidence" value="ECO:0007669"/>
    <property type="project" value="TreeGrafter"/>
</dbReference>
<evidence type="ECO:0000256" key="4">
    <source>
        <dbReference type="ARBA" id="ARBA00022777"/>
    </source>
</evidence>
<evidence type="ECO:0000259" key="7">
    <source>
        <dbReference type="PROSITE" id="PS50011"/>
    </source>
</evidence>
<organism evidence="8 9">
    <name type="scientific">Trichobilharzia regenti</name>
    <name type="common">Nasal bird schistosome</name>
    <dbReference type="NCBI Taxonomy" id="157069"/>
    <lineage>
        <taxon>Eukaryota</taxon>
        <taxon>Metazoa</taxon>
        <taxon>Spiralia</taxon>
        <taxon>Lophotrochozoa</taxon>
        <taxon>Platyhelminthes</taxon>
        <taxon>Trematoda</taxon>
        <taxon>Digenea</taxon>
        <taxon>Strigeidida</taxon>
        <taxon>Schistosomatoidea</taxon>
        <taxon>Schistosomatidae</taxon>
        <taxon>Trichobilharzia</taxon>
    </lineage>
</organism>
<dbReference type="Proteomes" id="UP000050795">
    <property type="component" value="Unassembled WGS sequence"/>
</dbReference>
<name>A0AA85K0I3_TRIRE</name>
<dbReference type="PROSITE" id="PS50011">
    <property type="entry name" value="PROTEIN_KINASE_DOM"/>
    <property type="match status" value="1"/>
</dbReference>
<dbReference type="Gene3D" id="1.10.510.10">
    <property type="entry name" value="Transferase(Phosphotransferase) domain 1"/>
    <property type="match status" value="1"/>
</dbReference>
<keyword evidence="4" id="KW-0418">Kinase</keyword>
<dbReference type="SMART" id="SM00220">
    <property type="entry name" value="S_TKc"/>
    <property type="match status" value="1"/>
</dbReference>
<dbReference type="SUPFAM" id="SSF56112">
    <property type="entry name" value="Protein kinase-like (PK-like)"/>
    <property type="match status" value="1"/>
</dbReference>
<accession>A0AA85K0I3</accession>
<feature type="compositionally biased region" description="Polar residues" evidence="6">
    <location>
        <begin position="203"/>
        <end position="217"/>
    </location>
</feature>
<keyword evidence="3" id="KW-0547">Nucleotide-binding</keyword>
<keyword evidence="5" id="KW-0067">ATP-binding</keyword>
<dbReference type="AlphaFoldDB" id="A0AA85K0I3"/>
<dbReference type="PANTHER" id="PTHR24353:SF151">
    <property type="entry name" value="CAMP-DEPENDENT PROTEIN KINASE CATALYTIC SUBUNIT GAMMA-LIKE"/>
    <property type="match status" value="1"/>
</dbReference>